<dbReference type="PROSITE" id="PS00455">
    <property type="entry name" value="AMP_BINDING"/>
    <property type="match status" value="1"/>
</dbReference>
<reference evidence="5 6" key="1">
    <citation type="journal article" date="2014" name="Nature">
        <title>An environmental bacterial taxon with a large and distinct metabolic repertoire.</title>
        <authorList>
            <person name="Wilson M.C."/>
            <person name="Mori T."/>
            <person name="Ruckert C."/>
            <person name="Uria A.R."/>
            <person name="Helf M.J."/>
            <person name="Takada K."/>
            <person name="Gernert C."/>
            <person name="Steffens U.A."/>
            <person name="Heycke N."/>
            <person name="Schmitt S."/>
            <person name="Rinke C."/>
            <person name="Helfrich E.J."/>
            <person name="Brachmann A.O."/>
            <person name="Gurgui C."/>
            <person name="Wakimoto T."/>
            <person name="Kracht M."/>
            <person name="Crusemann M."/>
            <person name="Hentschel U."/>
            <person name="Abe I."/>
            <person name="Matsunaga S."/>
            <person name="Kalinowski J."/>
            <person name="Takeyama H."/>
            <person name="Piel J."/>
        </authorList>
    </citation>
    <scope>NUCLEOTIDE SEQUENCE [LARGE SCALE GENOMIC DNA]</scope>
    <source>
        <strain evidence="6">TSY1</strain>
    </source>
</reference>
<dbReference type="Pfam" id="PF13193">
    <property type="entry name" value="AMP-binding_C"/>
    <property type="match status" value="1"/>
</dbReference>
<evidence type="ECO:0008006" key="7">
    <source>
        <dbReference type="Google" id="ProtNLM"/>
    </source>
</evidence>
<keyword evidence="2" id="KW-0436">Ligase</keyword>
<sequence length="544" mass="59836">MPEWFEKVTVGEQLDRIAARYGEREAVAFQEKRWTFQQLKADSDAAARGLMQCGVRPGDKVALWLTNCPEWLHIQYAVAKIGAILVPVNTRFRTSDLDYVLRQSDSSTLITTDHSGPVGYLDMVQELIPNLDSSSNANALQVDAFPELRRVITVCEASYPGTLRWRDVVASGAAVSPENLQARQQAVDPDATMIIMYTSGTTGFPKGVMHSHNILRNVTDEANRMAVRPTDVTLMYLPLFHAFGLYEGAMMLILTGSRQILMDVFDVGEALRLIESEKVTMIHGFDTHFQDLADHPDCERTDRSSLRVGILAAGLSSTEPVARRVQGRLGVTVSGWGMTEAGVGAALSYPTDSEDDRCAASGAPLPGYEFKIVEPDTGEPVPYGTPGELCCRSYGVMQGYYKKPEETAKAIDAEGWLHSGDMATMREDGTLRFLGRYKEMLKVGGENVDPVEIEALLLDHPVVNQVKVVGVPDARLQEVACACVVLEEGAQVEPDDLLALCKGKIASFKIPRHVLFRKEYPMTSSGKVQKFRLSELCIEELGLG</sequence>
<dbReference type="FunFam" id="3.30.300.30:FF:000008">
    <property type="entry name" value="2,3-dihydroxybenzoate-AMP ligase"/>
    <property type="match status" value="1"/>
</dbReference>
<dbReference type="PANTHER" id="PTHR43201:SF5">
    <property type="entry name" value="MEDIUM-CHAIN ACYL-COA LIGASE ACSF2, MITOCHONDRIAL"/>
    <property type="match status" value="1"/>
</dbReference>
<dbReference type="InterPro" id="IPR020845">
    <property type="entry name" value="AMP-binding_CS"/>
</dbReference>
<protein>
    <recommendedName>
        <fullName evidence="7">AMP-binding protein</fullName>
    </recommendedName>
</protein>
<dbReference type="AlphaFoldDB" id="W4LY32"/>
<gene>
    <name evidence="5" type="ORF">ETSY1_02250</name>
</gene>
<accession>W4LY32</accession>
<dbReference type="GO" id="GO:0031956">
    <property type="term" value="F:medium-chain fatty acid-CoA ligase activity"/>
    <property type="evidence" value="ECO:0007669"/>
    <property type="project" value="TreeGrafter"/>
</dbReference>
<name>W4LY32_ENTF1</name>
<dbReference type="PATRIC" id="fig|1429438.4.peg.621"/>
<keyword evidence="6" id="KW-1185">Reference proteome</keyword>
<feature type="domain" description="AMP-binding enzyme C-terminal" evidence="4">
    <location>
        <begin position="452"/>
        <end position="527"/>
    </location>
</feature>
<evidence type="ECO:0000259" key="4">
    <source>
        <dbReference type="Pfam" id="PF13193"/>
    </source>
</evidence>
<dbReference type="SUPFAM" id="SSF56801">
    <property type="entry name" value="Acetyl-CoA synthetase-like"/>
    <property type="match status" value="1"/>
</dbReference>
<dbReference type="Gene3D" id="3.30.300.30">
    <property type="match status" value="1"/>
</dbReference>
<dbReference type="InterPro" id="IPR025110">
    <property type="entry name" value="AMP-bd_C"/>
</dbReference>
<dbReference type="InterPro" id="IPR042099">
    <property type="entry name" value="ANL_N_sf"/>
</dbReference>
<evidence type="ECO:0000313" key="5">
    <source>
        <dbReference type="EMBL" id="ETX02788.1"/>
    </source>
</evidence>
<evidence type="ECO:0000313" key="6">
    <source>
        <dbReference type="Proteomes" id="UP000019141"/>
    </source>
</evidence>
<dbReference type="HOGENOM" id="CLU_000022_59_7_7"/>
<feature type="domain" description="AMP-dependent synthetase/ligase" evidence="3">
    <location>
        <begin position="15"/>
        <end position="401"/>
    </location>
</feature>
<evidence type="ECO:0000256" key="1">
    <source>
        <dbReference type="ARBA" id="ARBA00006432"/>
    </source>
</evidence>
<dbReference type="EMBL" id="AZHW01000107">
    <property type="protein sequence ID" value="ETX02788.1"/>
    <property type="molecule type" value="Genomic_DNA"/>
</dbReference>
<comment type="similarity">
    <text evidence="1">Belongs to the ATP-dependent AMP-binding enzyme family.</text>
</comment>
<evidence type="ECO:0000259" key="3">
    <source>
        <dbReference type="Pfam" id="PF00501"/>
    </source>
</evidence>
<dbReference type="PANTHER" id="PTHR43201">
    <property type="entry name" value="ACYL-COA SYNTHETASE"/>
    <property type="match status" value="1"/>
</dbReference>
<dbReference type="Proteomes" id="UP000019141">
    <property type="component" value="Unassembled WGS sequence"/>
</dbReference>
<dbReference type="GO" id="GO:0006631">
    <property type="term" value="P:fatty acid metabolic process"/>
    <property type="evidence" value="ECO:0007669"/>
    <property type="project" value="TreeGrafter"/>
</dbReference>
<comment type="caution">
    <text evidence="5">The sequence shown here is derived from an EMBL/GenBank/DDBJ whole genome shotgun (WGS) entry which is preliminary data.</text>
</comment>
<dbReference type="InterPro" id="IPR045851">
    <property type="entry name" value="AMP-bd_C_sf"/>
</dbReference>
<dbReference type="Gene3D" id="3.40.50.12780">
    <property type="entry name" value="N-terminal domain of ligase-like"/>
    <property type="match status" value="1"/>
</dbReference>
<evidence type="ECO:0000256" key="2">
    <source>
        <dbReference type="ARBA" id="ARBA00022598"/>
    </source>
</evidence>
<organism evidence="5 6">
    <name type="scientific">Entotheonella factor</name>
    <dbReference type="NCBI Taxonomy" id="1429438"/>
    <lineage>
        <taxon>Bacteria</taxon>
        <taxon>Pseudomonadati</taxon>
        <taxon>Nitrospinota/Tectimicrobiota group</taxon>
        <taxon>Candidatus Tectimicrobiota</taxon>
        <taxon>Candidatus Entotheonellia</taxon>
        <taxon>Candidatus Entotheonellales</taxon>
        <taxon>Candidatus Entotheonellaceae</taxon>
        <taxon>Candidatus Entotheonella</taxon>
    </lineage>
</organism>
<dbReference type="Pfam" id="PF00501">
    <property type="entry name" value="AMP-binding"/>
    <property type="match status" value="1"/>
</dbReference>
<dbReference type="InterPro" id="IPR000873">
    <property type="entry name" value="AMP-dep_synth/lig_dom"/>
</dbReference>
<proteinExistence type="inferred from homology"/>